<keyword evidence="1" id="KW-0472">Membrane</keyword>
<keyword evidence="4" id="KW-1185">Reference proteome</keyword>
<dbReference type="AlphaFoldDB" id="A0AA88IC42"/>
<evidence type="ECO:0000259" key="2">
    <source>
        <dbReference type="Pfam" id="PF22954"/>
    </source>
</evidence>
<dbReference type="GO" id="GO:0035159">
    <property type="term" value="P:regulation of tube length, open tracheal system"/>
    <property type="evidence" value="ECO:0007669"/>
    <property type="project" value="TreeGrafter"/>
</dbReference>
<keyword evidence="1" id="KW-1133">Transmembrane helix</keyword>
<dbReference type="Proteomes" id="UP001187531">
    <property type="component" value="Unassembled WGS sequence"/>
</dbReference>
<evidence type="ECO:0000313" key="4">
    <source>
        <dbReference type="Proteomes" id="UP001187531"/>
    </source>
</evidence>
<dbReference type="GO" id="GO:0060857">
    <property type="term" value="P:establishment of glial blood-brain barrier"/>
    <property type="evidence" value="ECO:0007669"/>
    <property type="project" value="TreeGrafter"/>
</dbReference>
<reference evidence="3" key="1">
    <citation type="submission" date="2023-07" db="EMBL/GenBank/DDBJ databases">
        <title>Chromosome-level genome assembly of Artemia franciscana.</title>
        <authorList>
            <person name="Jo E."/>
        </authorList>
    </citation>
    <scope>NUCLEOTIDE SEQUENCE</scope>
    <source>
        <tissue evidence="3">Whole body</tissue>
    </source>
</reference>
<feature type="domain" description="DUF7027" evidence="2">
    <location>
        <begin position="30"/>
        <end position="91"/>
    </location>
</feature>
<dbReference type="GO" id="GO:0005886">
    <property type="term" value="C:plasma membrane"/>
    <property type="evidence" value="ECO:0007669"/>
    <property type="project" value="TreeGrafter"/>
</dbReference>
<accession>A0AA88IC42</accession>
<name>A0AA88IC42_ARTSF</name>
<dbReference type="InterPro" id="IPR054291">
    <property type="entry name" value="DUF7027"/>
</dbReference>
<dbReference type="GO" id="GO:0019991">
    <property type="term" value="P:septate junction assembly"/>
    <property type="evidence" value="ECO:0007669"/>
    <property type="project" value="TreeGrafter"/>
</dbReference>
<proteinExistence type="predicted"/>
<protein>
    <recommendedName>
        <fullName evidence="2">DUF7027 domain-containing protein</fullName>
    </recommendedName>
</protein>
<evidence type="ECO:0000313" key="3">
    <source>
        <dbReference type="EMBL" id="KAK2725584.1"/>
    </source>
</evidence>
<feature type="transmembrane region" description="Helical" evidence="1">
    <location>
        <begin position="69"/>
        <end position="90"/>
    </location>
</feature>
<feature type="transmembrane region" description="Helical" evidence="1">
    <location>
        <begin position="35"/>
        <end position="57"/>
    </location>
</feature>
<evidence type="ECO:0000256" key="1">
    <source>
        <dbReference type="SAM" id="Phobius"/>
    </source>
</evidence>
<keyword evidence="1" id="KW-0812">Transmembrane</keyword>
<dbReference type="Pfam" id="PF22954">
    <property type="entry name" value="DUF7027"/>
    <property type="match status" value="1"/>
</dbReference>
<organism evidence="3 4">
    <name type="scientific">Artemia franciscana</name>
    <name type="common">Brine shrimp</name>
    <name type="synonym">Artemia sanfranciscana</name>
    <dbReference type="NCBI Taxonomy" id="6661"/>
    <lineage>
        <taxon>Eukaryota</taxon>
        <taxon>Metazoa</taxon>
        <taxon>Ecdysozoa</taxon>
        <taxon>Arthropoda</taxon>
        <taxon>Crustacea</taxon>
        <taxon>Branchiopoda</taxon>
        <taxon>Anostraca</taxon>
        <taxon>Artemiidae</taxon>
        <taxon>Artemia</taxon>
    </lineage>
</organism>
<dbReference type="EMBL" id="JAVRJZ010000002">
    <property type="protein sequence ID" value="KAK2725584.1"/>
    <property type="molecule type" value="Genomic_DNA"/>
</dbReference>
<feature type="non-terminal residue" evidence="3">
    <location>
        <position position="114"/>
    </location>
</feature>
<sequence>MMSVVCITYVAFVMNGGESHQFYLPMFETDRHSGSAQYIGSLFIFYFLSMIISSIYLCVGVHKQLRGFFFPWMILMIIAILFQVVFGLWLICGYYIYLRGVLVAFYCWIWGGLN</sequence>
<comment type="caution">
    <text evidence="3">The sequence shown here is derived from an EMBL/GenBank/DDBJ whole genome shotgun (WGS) entry which is preliminary data.</text>
</comment>
<gene>
    <name evidence="3" type="ORF">QYM36_000175</name>
</gene>
<feature type="transmembrane region" description="Helical" evidence="1">
    <location>
        <begin position="96"/>
        <end position="113"/>
    </location>
</feature>
<dbReference type="PANTHER" id="PTHR36694:SF11">
    <property type="entry name" value="LP21121P-RELATED"/>
    <property type="match status" value="1"/>
</dbReference>
<dbReference type="PANTHER" id="PTHR36694">
    <property type="entry name" value="PASIFLORA 1, ISOFORM A-RELATED"/>
    <property type="match status" value="1"/>
</dbReference>